<dbReference type="Pfam" id="PF00067">
    <property type="entry name" value="p450"/>
    <property type="match status" value="1"/>
</dbReference>
<accession>A0AB39R4C0</accession>
<dbReference type="Gene3D" id="1.10.630.10">
    <property type="entry name" value="Cytochrome P450"/>
    <property type="match status" value="1"/>
</dbReference>
<proteinExistence type="inferred from homology"/>
<dbReference type="GO" id="GO:0005506">
    <property type="term" value="F:iron ion binding"/>
    <property type="evidence" value="ECO:0007669"/>
    <property type="project" value="InterPro"/>
</dbReference>
<dbReference type="PANTHER" id="PTHR46696:SF6">
    <property type="entry name" value="P450, PUTATIVE (EUROFUNG)-RELATED"/>
    <property type="match status" value="1"/>
</dbReference>
<dbReference type="PRINTS" id="PR00359">
    <property type="entry name" value="BP450"/>
</dbReference>
<gene>
    <name evidence="3" type="ORF">AB5J52_46740</name>
</gene>
<evidence type="ECO:0000256" key="2">
    <source>
        <dbReference type="SAM" id="MobiDB-lite"/>
    </source>
</evidence>
<dbReference type="GO" id="GO:0020037">
    <property type="term" value="F:heme binding"/>
    <property type="evidence" value="ECO:0007669"/>
    <property type="project" value="InterPro"/>
</dbReference>
<name>A0AB39R4C0_9ACTN</name>
<evidence type="ECO:0000256" key="1">
    <source>
        <dbReference type="ARBA" id="ARBA00010617"/>
    </source>
</evidence>
<feature type="region of interest" description="Disordered" evidence="2">
    <location>
        <begin position="58"/>
        <end position="81"/>
    </location>
</feature>
<dbReference type="InterPro" id="IPR002397">
    <property type="entry name" value="Cyt_P450_B"/>
</dbReference>
<evidence type="ECO:0000313" key="3">
    <source>
        <dbReference type="EMBL" id="XDQ49176.1"/>
    </source>
</evidence>
<comment type="similarity">
    <text evidence="1">Belongs to the cytochrome P450 family.</text>
</comment>
<dbReference type="GO" id="GO:0004497">
    <property type="term" value="F:monooxygenase activity"/>
    <property type="evidence" value="ECO:0007669"/>
    <property type="project" value="InterPro"/>
</dbReference>
<dbReference type="RefSeq" id="WP_369227832.1">
    <property type="nucleotide sequence ID" value="NZ_CP163441.1"/>
</dbReference>
<dbReference type="EMBL" id="CP163441">
    <property type="protein sequence ID" value="XDQ49176.1"/>
    <property type="molecule type" value="Genomic_DNA"/>
</dbReference>
<dbReference type="GO" id="GO:0016705">
    <property type="term" value="F:oxidoreductase activity, acting on paired donors, with incorporation or reduction of molecular oxygen"/>
    <property type="evidence" value="ECO:0007669"/>
    <property type="project" value="InterPro"/>
</dbReference>
<dbReference type="SUPFAM" id="SSF48264">
    <property type="entry name" value="Cytochrome P450"/>
    <property type="match status" value="1"/>
</dbReference>
<protein>
    <submittedName>
        <fullName evidence="3">Cytochrome P450</fullName>
    </submittedName>
</protein>
<reference evidence="3" key="1">
    <citation type="submission" date="2024-07" db="EMBL/GenBank/DDBJ databases">
        <authorList>
            <person name="Yu S.T."/>
        </authorList>
    </citation>
    <scope>NUCLEOTIDE SEQUENCE</scope>
    <source>
        <strain evidence="3">R39</strain>
    </source>
</reference>
<organism evidence="3">
    <name type="scientific">Streptomyces sp. R39</name>
    <dbReference type="NCBI Taxonomy" id="3238631"/>
    <lineage>
        <taxon>Bacteria</taxon>
        <taxon>Bacillati</taxon>
        <taxon>Actinomycetota</taxon>
        <taxon>Actinomycetes</taxon>
        <taxon>Kitasatosporales</taxon>
        <taxon>Streptomycetaceae</taxon>
        <taxon>Streptomyces</taxon>
    </lineage>
</organism>
<dbReference type="InterPro" id="IPR036396">
    <property type="entry name" value="Cyt_P450_sf"/>
</dbReference>
<sequence>MTQSFEIPIDKRRNVLDPVPELREISARTPLFRPPGGMPHWIVTDRELVRQILADDERFSSMPPPEQDGRRPDPHPGSLLQTDGAVHARLRRLVAPMFTVRQMKTLEPMMVRIVAERLDVLERAGQPADLMRHFARPVSGLILAEILGLPRDDLSELSRLGDHRASGHSPRRHSATSEYVGHFRKLVAAERRNPGEGLAGALIREHGNAVSDEEIAGICESIANGSIENTAETIALGTLALLCHPEQMTLLRERPELMDRAVEELLRHVSVVAAVSPRTALVDVAIGGEVIKAGEVVSCSVFAANRCPYGHGHGHGDADGNGDSGGGGSADGLDIAREPANHLALGYGVHFCLGAALARLQMRVAFTGLLERFPNLRLGAGVEELRFRVLAPQFGVETLPVLW</sequence>
<dbReference type="AlphaFoldDB" id="A0AB39R4C0"/>
<dbReference type="InterPro" id="IPR001128">
    <property type="entry name" value="Cyt_P450"/>
</dbReference>
<dbReference type="PANTHER" id="PTHR46696">
    <property type="entry name" value="P450, PUTATIVE (EUROFUNG)-RELATED"/>
    <property type="match status" value="1"/>
</dbReference>